<evidence type="ECO:0000313" key="1">
    <source>
        <dbReference type="EMBL" id="ETP36605.1"/>
    </source>
</evidence>
<comment type="caution">
    <text evidence="1">The sequence shown here is derived from an EMBL/GenBank/DDBJ whole genome shotgun (WGS) entry which is preliminary data.</text>
</comment>
<reference evidence="1 2" key="1">
    <citation type="submission" date="2013-11" db="EMBL/GenBank/DDBJ databases">
        <title>The Genome Sequence of Phytophthora parasitica P10297.</title>
        <authorList>
            <consortium name="The Broad Institute Genomics Platform"/>
            <person name="Russ C."/>
            <person name="Tyler B."/>
            <person name="Panabieres F."/>
            <person name="Shan W."/>
            <person name="Tripathy S."/>
            <person name="Grunwald N."/>
            <person name="Machado M."/>
            <person name="Johnson C.S."/>
            <person name="Walker B."/>
            <person name="Young S.K."/>
            <person name="Zeng Q."/>
            <person name="Gargeya S."/>
            <person name="Fitzgerald M."/>
            <person name="Haas B."/>
            <person name="Abouelleil A."/>
            <person name="Allen A.W."/>
            <person name="Alvarado L."/>
            <person name="Arachchi H.M."/>
            <person name="Berlin A.M."/>
            <person name="Chapman S.B."/>
            <person name="Gainer-Dewar J."/>
            <person name="Goldberg J."/>
            <person name="Griggs A."/>
            <person name="Gujja S."/>
            <person name="Hansen M."/>
            <person name="Howarth C."/>
            <person name="Imamovic A."/>
            <person name="Ireland A."/>
            <person name="Larimer J."/>
            <person name="McCowan C."/>
            <person name="Murphy C."/>
            <person name="Pearson M."/>
            <person name="Poon T.W."/>
            <person name="Priest M."/>
            <person name="Roberts A."/>
            <person name="Saif S."/>
            <person name="Shea T."/>
            <person name="Sisk P."/>
            <person name="Sykes S."/>
            <person name="Wortman J."/>
            <person name="Nusbaum C."/>
            <person name="Birren B."/>
        </authorList>
    </citation>
    <scope>NUCLEOTIDE SEQUENCE [LARGE SCALE GENOMIC DNA]</scope>
    <source>
        <strain evidence="1 2">P10297</strain>
    </source>
</reference>
<dbReference type="EMBL" id="ANIY01003284">
    <property type="protein sequence ID" value="ETP36605.1"/>
    <property type="molecule type" value="Genomic_DNA"/>
</dbReference>
<dbReference type="Proteomes" id="UP000018948">
    <property type="component" value="Unassembled WGS sequence"/>
</dbReference>
<proteinExistence type="predicted"/>
<name>W2YNH6_PHYNI</name>
<evidence type="ECO:0000313" key="2">
    <source>
        <dbReference type="Proteomes" id="UP000018948"/>
    </source>
</evidence>
<accession>W2YNH6</accession>
<organism evidence="1 2">
    <name type="scientific">Phytophthora nicotianae P10297</name>
    <dbReference type="NCBI Taxonomy" id="1317064"/>
    <lineage>
        <taxon>Eukaryota</taxon>
        <taxon>Sar</taxon>
        <taxon>Stramenopiles</taxon>
        <taxon>Oomycota</taxon>
        <taxon>Peronosporomycetes</taxon>
        <taxon>Peronosporales</taxon>
        <taxon>Peronosporaceae</taxon>
        <taxon>Phytophthora</taxon>
    </lineage>
</organism>
<gene>
    <name evidence="1" type="ORF">F442_15471</name>
</gene>
<protein>
    <submittedName>
        <fullName evidence="1">Uncharacterized protein</fullName>
    </submittedName>
</protein>
<dbReference type="AlphaFoldDB" id="W2YNH6"/>
<sequence>MDQPVKKSEFGVKLVGHVHVEPSAETLRKCIESGKVKSIIDTVYPFEKSARSLCETQISSCSGQIGDQSPPALTEGLHSWLTATEAYCLQLAVHPIG</sequence>